<dbReference type="OrthoDB" id="309899at2"/>
<comment type="caution">
    <text evidence="1">The sequence shown here is derived from an EMBL/GenBank/DDBJ whole genome shotgun (WGS) entry which is preliminary data.</text>
</comment>
<dbReference type="Gene3D" id="2.60.40.2030">
    <property type="match status" value="1"/>
</dbReference>
<dbReference type="InterPro" id="IPR038081">
    <property type="entry name" value="CalX-like_sf"/>
</dbReference>
<dbReference type="EMBL" id="NPDX01000007">
    <property type="protein sequence ID" value="PJZ83129.1"/>
    <property type="molecule type" value="Genomic_DNA"/>
</dbReference>
<dbReference type="SUPFAM" id="SSF141072">
    <property type="entry name" value="CalX-like"/>
    <property type="match status" value="2"/>
</dbReference>
<protein>
    <recommendedName>
        <fullName evidence="3">Lipoprotein</fullName>
    </recommendedName>
</protein>
<evidence type="ECO:0000313" key="2">
    <source>
        <dbReference type="Proteomes" id="UP000232145"/>
    </source>
</evidence>
<keyword evidence="2" id="KW-1185">Reference proteome</keyword>
<name>A0A2N0AFR2_9LEPT</name>
<gene>
    <name evidence="1" type="ORF">CH364_17755</name>
</gene>
<dbReference type="PROSITE" id="PS51257">
    <property type="entry name" value="PROKAR_LIPOPROTEIN"/>
    <property type="match status" value="1"/>
</dbReference>
<dbReference type="Proteomes" id="UP000232145">
    <property type="component" value="Unassembled WGS sequence"/>
</dbReference>
<evidence type="ECO:0008006" key="3">
    <source>
        <dbReference type="Google" id="ProtNLM"/>
    </source>
</evidence>
<evidence type="ECO:0000313" key="1">
    <source>
        <dbReference type="EMBL" id="PJZ83129.1"/>
    </source>
</evidence>
<dbReference type="RefSeq" id="WP_100744131.1">
    <property type="nucleotide sequence ID" value="NZ_NPDW01000002.1"/>
</dbReference>
<reference evidence="1 2" key="1">
    <citation type="submission" date="2017-07" db="EMBL/GenBank/DDBJ databases">
        <title>Leptospira spp. isolated from tropical soils.</title>
        <authorList>
            <person name="Thibeaux R."/>
            <person name="Iraola G."/>
            <person name="Ferres I."/>
            <person name="Bierque E."/>
            <person name="Girault D."/>
            <person name="Soupe-Gilbert M.-E."/>
            <person name="Picardeau M."/>
            <person name="Goarant C."/>
        </authorList>
    </citation>
    <scope>NUCLEOTIDE SEQUENCE [LARGE SCALE GENOMIC DNA]</scope>
    <source>
        <strain evidence="1 2">FH2-B-A1</strain>
    </source>
</reference>
<accession>A0A2N0AFR2</accession>
<sequence>MGAIRGQKGIMFRVCISVIVLAFSTLTFSCQSITPLNLQMLFGSFFVSTTGQGYVIYEAPNFLFTSENGRQAEFTIRLNIEPNSSVRIGPITVSDPTEGVLLSATFLDFTEDNWDIPQSIRLAGVDDLIADGNQSYRVQLGTTLTSDIRFSAQGLPVLLVVNTDDETSGVAASPTLGLITSETGETGTIAYVLQTRPMQDVTIRNFVSNDTTEATVAAVELVFTPNNWNVPQTVTVTGVDDFSVDDSTFQISADPTVSNDPAYMGKPIPVITGTNVDDDVAGFTVVNLSGLTTTEAGGAVSFAVVMNTLPTNSVTIPSIVASPSSEGTASPSSLTFAPGEWFTPKIVTVTGVNDFIVDGSKTVTIVVGAATSADTDYNGLAGPVFPSVTNTDDDIPGFVLTSPGSLTISENGGNLSFAIHLLSQPPPGFTVTLNGISENNAITNSSTANLVFTNANWNVDQYVNITTNNNAIDEDTRTVTLQFGSVDTGGSADPVYNSVSPPTSVTILVTDDDTAGFTVTPVGGLLVHENGTPSTETFTVVLNSQPTNSVSIPSITSSNTSEITVSPASLSFTTGNWNTPQTVTITSVLDGVDDGDQNVNISFGNSVSTDTKYSSISIPAVTAINTDSNEPLVRIQNLSASSMLENGTSTITFEIRLSLKPNANVTIGPITSSDGTEAVLLNSSAGVAASRTLTFTPTNGQAASYSGNTSDSGWDVAQVITIRSVSDSFDDGNIPVTVHIPQASGSYFTGLYPTGTLPGYTEASGDLVITITDNDTVGFTISSTTLNLTEGGSDGTFTVRLNAAPCDTPANLSACATGSVTIPISGETFNLPDSVQYTFSPTSLTFNQTNFSTTQTVTVVVINDSINEINTRTHTLTLGAISGSGTDYEGMNPSDITINITDDDNPSPSILFTLNAGQPYFTTESGQSAMYSLRLGSRPIPGNQVTVTLATSDSTEGMINDGGTPVSSKQYIFDETNWSTSVPVEIQGVPDALSDGNVSYSVTVNGTETGSMPSWYVSFVGSTGDTATLVNYSISENPVTVVTPISMTRAENSAAFPIYILLSQAPTDDVTVPVSVTTTFPCQLIVAPSVPQFSLSTSSLTITSANWNTIGVHNTIIVTPNDDAVDDGNVSCPIVVGVLSSTDGFYNGVNPYPSSNYPMLTLDDNDSAGITSSGFTPATVVTSQSGASSEFYIHLDSQPTANITVNFNTTPGGLVSFPTAPLTFTPSNFGSAQLVTVTGLDTAAVGDVSYTITSVATSGETGTGFTPSAIYSALTPISISATHINFIYDIVPCTDPNPMNACGTSANSSGGFVTSPNLITTEIGGQSRFQVRLRARPISNVTIPVSSSNVAEGTSSVSSLVFTTSDWNTYQNVVLTGVDDFLVDGNMAYSVLFGSLSGGGSGFNGESLPNVSITNQDND</sequence>
<proteinExistence type="predicted"/>
<organism evidence="1 2">
    <name type="scientific">Leptospira harrisiae</name>
    <dbReference type="NCBI Taxonomy" id="2023189"/>
    <lineage>
        <taxon>Bacteria</taxon>
        <taxon>Pseudomonadati</taxon>
        <taxon>Spirochaetota</taxon>
        <taxon>Spirochaetia</taxon>
        <taxon>Leptospirales</taxon>
        <taxon>Leptospiraceae</taxon>
        <taxon>Leptospira</taxon>
    </lineage>
</organism>